<evidence type="ECO:0000313" key="14">
    <source>
        <dbReference type="Proteomes" id="UP000694547"/>
    </source>
</evidence>
<evidence type="ECO:0000259" key="12">
    <source>
        <dbReference type="PROSITE" id="PS50835"/>
    </source>
</evidence>
<keyword evidence="5" id="KW-0677">Repeat</keyword>
<dbReference type="SMART" id="SM00409">
    <property type="entry name" value="IG"/>
    <property type="match status" value="4"/>
</dbReference>
<dbReference type="GeneTree" id="ENSGT01100000263478"/>
<reference evidence="13" key="3">
    <citation type="submission" date="2025-09" db="UniProtKB">
        <authorList>
            <consortium name="Ensembl"/>
        </authorList>
    </citation>
    <scope>IDENTIFICATION</scope>
</reference>
<dbReference type="InterPro" id="IPR013783">
    <property type="entry name" value="Ig-like_fold"/>
</dbReference>
<keyword evidence="2" id="KW-1003">Cell membrane</keyword>
<evidence type="ECO:0000313" key="13">
    <source>
        <dbReference type="Ensembl" id="ENSPEMP00000032552.1"/>
    </source>
</evidence>
<keyword evidence="9" id="KW-0325">Glycoprotein</keyword>
<dbReference type="GO" id="GO:0019221">
    <property type="term" value="P:cytokine-mediated signaling pathway"/>
    <property type="evidence" value="ECO:0007669"/>
    <property type="project" value="TreeGrafter"/>
</dbReference>
<dbReference type="Gene3D" id="2.60.40.10">
    <property type="entry name" value="Immunoglobulins"/>
    <property type="match status" value="4"/>
</dbReference>
<dbReference type="InterPro" id="IPR007110">
    <property type="entry name" value="Ig-like_dom"/>
</dbReference>
<dbReference type="PANTHER" id="PTHR11738">
    <property type="entry name" value="MHC CLASS I NK CELL RECEPTOR"/>
    <property type="match status" value="1"/>
</dbReference>
<dbReference type="FunFam" id="2.60.40.10:FF:000049">
    <property type="entry name" value="Leukocyte immunoglobulin-like receptor subfamily B member 1"/>
    <property type="match status" value="4"/>
</dbReference>
<dbReference type="GO" id="GO:0032396">
    <property type="term" value="F:inhibitory MHC class I receptor activity"/>
    <property type="evidence" value="ECO:0007669"/>
    <property type="project" value="TreeGrafter"/>
</dbReference>
<keyword evidence="6 11" id="KW-1133">Transmembrane helix</keyword>
<keyword evidence="8" id="KW-1015">Disulfide bond</keyword>
<dbReference type="Pfam" id="PF00047">
    <property type="entry name" value="ig"/>
    <property type="match status" value="1"/>
</dbReference>
<dbReference type="PANTHER" id="PTHR11738:SF179">
    <property type="entry name" value="LEUKOCYTE IMMUNOGLOBULIN-LIKE RECEPTOR SUBFAMILY A MEMBER 5"/>
    <property type="match status" value="1"/>
</dbReference>
<dbReference type="Proteomes" id="UP000694547">
    <property type="component" value="Unassembled WGS sequence"/>
</dbReference>
<evidence type="ECO:0000256" key="11">
    <source>
        <dbReference type="SAM" id="Phobius"/>
    </source>
</evidence>
<keyword evidence="4" id="KW-0732">Signal</keyword>
<evidence type="ECO:0000256" key="8">
    <source>
        <dbReference type="ARBA" id="ARBA00023157"/>
    </source>
</evidence>
<accession>A0A8C8UJI0</accession>
<dbReference type="GO" id="GO:0002764">
    <property type="term" value="P:immune response-regulating signaling pathway"/>
    <property type="evidence" value="ECO:0007669"/>
    <property type="project" value="TreeGrafter"/>
</dbReference>
<dbReference type="Pfam" id="PF13895">
    <property type="entry name" value="Ig_2"/>
    <property type="match status" value="2"/>
</dbReference>
<name>A0A8C8UJI0_PERMB</name>
<dbReference type="AlphaFoldDB" id="A0A8C8UJI0"/>
<evidence type="ECO:0000256" key="10">
    <source>
        <dbReference type="ARBA" id="ARBA00023319"/>
    </source>
</evidence>
<reference evidence="14" key="1">
    <citation type="submission" date="2018-10" db="EMBL/GenBank/DDBJ databases">
        <title>Improved assembly of the deer mouse Peromyscus maniculatus genome.</title>
        <authorList>
            <person name="Lassance J.-M."/>
            <person name="Hoekstra H.E."/>
        </authorList>
    </citation>
    <scope>NUCLEOTIDE SEQUENCE [LARGE SCALE GENOMIC DNA]</scope>
</reference>
<feature type="domain" description="Ig-like" evidence="12">
    <location>
        <begin position="335"/>
        <end position="418"/>
    </location>
</feature>
<dbReference type="CDD" id="cd16843">
    <property type="entry name" value="IgC2_D1_D2_LILR_KIR_like"/>
    <property type="match status" value="1"/>
</dbReference>
<evidence type="ECO:0000256" key="6">
    <source>
        <dbReference type="ARBA" id="ARBA00022989"/>
    </source>
</evidence>
<keyword evidence="3 11" id="KW-0812">Transmembrane</keyword>
<dbReference type="InterPro" id="IPR003599">
    <property type="entry name" value="Ig_sub"/>
</dbReference>
<dbReference type="InterPro" id="IPR013151">
    <property type="entry name" value="Immunoglobulin_dom"/>
</dbReference>
<keyword evidence="10" id="KW-0393">Immunoglobulin domain</keyword>
<evidence type="ECO:0000256" key="7">
    <source>
        <dbReference type="ARBA" id="ARBA00023136"/>
    </source>
</evidence>
<sequence>MCAAPGHGWRVGVGSCNLRLAALGPRCSVPCRGTLHKPTMKAEPGSVVTSGSHMTIWCQGNLDAEICVLHKEGSQKPWGTQTPENPGNKAKFSIPSVTQQHGGQYRCYCYSSAGWSEPSDTLELVLTGIYNIKPRLSSLSSPVVTSGGNITLQCVSWEGYEKLVLTKEDQKFLSSQNTQYIHSIRQWQALFSIDHVTTDHRGTFRCYGYYNHTPQLWSVPSEPLEIHISGLSKKPSLLTHQGQILDPGKTLTLQCCSDINYDRFVLYKLGGADFTQYGGQWTQAGLSMASFILGPVRSSITGQYRCYGAHNLSSEWSASSDPLDILITGQLPFSPSLSVKPNSTVHSGDNVTLLCQSTDQVDTFILSKEGAAHQPQPLKSKFQVQEFQAEFSMSAVTSDISGTYRCYGSQDSSPYLLSHASAPVELTVLGEVTMTPQITSVTSLSTTTASEIQDHTVENLIRMGFAAMILTVLGILVFEAWGSQRRAQRAAEK</sequence>
<feature type="transmembrane region" description="Helical" evidence="11">
    <location>
        <begin position="460"/>
        <end position="481"/>
    </location>
</feature>
<dbReference type="Ensembl" id="ENSPEMT00000034565.1">
    <property type="protein sequence ID" value="ENSPEMP00000032552.1"/>
    <property type="gene ID" value="ENSPEMG00000028739.1"/>
</dbReference>
<reference evidence="13" key="2">
    <citation type="submission" date="2025-08" db="UniProtKB">
        <authorList>
            <consortium name="Ensembl"/>
        </authorList>
    </citation>
    <scope>IDENTIFICATION</scope>
</reference>
<dbReference type="SUPFAM" id="SSF48726">
    <property type="entry name" value="Immunoglobulin"/>
    <property type="match status" value="4"/>
</dbReference>
<evidence type="ECO:0000256" key="1">
    <source>
        <dbReference type="ARBA" id="ARBA00004162"/>
    </source>
</evidence>
<dbReference type="SMART" id="SM00408">
    <property type="entry name" value="IGc2"/>
    <property type="match status" value="3"/>
</dbReference>
<organism evidence="13 14">
    <name type="scientific">Peromyscus maniculatus bairdii</name>
    <name type="common">Prairie deer mouse</name>
    <dbReference type="NCBI Taxonomy" id="230844"/>
    <lineage>
        <taxon>Eukaryota</taxon>
        <taxon>Metazoa</taxon>
        <taxon>Chordata</taxon>
        <taxon>Craniata</taxon>
        <taxon>Vertebrata</taxon>
        <taxon>Euteleostomi</taxon>
        <taxon>Mammalia</taxon>
        <taxon>Eutheria</taxon>
        <taxon>Euarchontoglires</taxon>
        <taxon>Glires</taxon>
        <taxon>Rodentia</taxon>
        <taxon>Myomorpha</taxon>
        <taxon>Muroidea</taxon>
        <taxon>Cricetidae</taxon>
        <taxon>Neotominae</taxon>
        <taxon>Peromyscus</taxon>
    </lineage>
</organism>
<dbReference type="InterPro" id="IPR050412">
    <property type="entry name" value="Ig-like_Receptors_ImmuneReg"/>
</dbReference>
<evidence type="ECO:0000256" key="9">
    <source>
        <dbReference type="ARBA" id="ARBA00023180"/>
    </source>
</evidence>
<evidence type="ECO:0000256" key="2">
    <source>
        <dbReference type="ARBA" id="ARBA00022475"/>
    </source>
</evidence>
<evidence type="ECO:0000256" key="4">
    <source>
        <dbReference type="ARBA" id="ARBA00022729"/>
    </source>
</evidence>
<dbReference type="InterPro" id="IPR036179">
    <property type="entry name" value="Ig-like_dom_sf"/>
</dbReference>
<dbReference type="InterPro" id="IPR003598">
    <property type="entry name" value="Ig_sub2"/>
</dbReference>
<dbReference type="PROSITE" id="PS50835">
    <property type="entry name" value="IG_LIKE"/>
    <property type="match status" value="2"/>
</dbReference>
<keyword evidence="14" id="KW-1185">Reference proteome</keyword>
<comment type="subcellular location">
    <subcellularLocation>
        <location evidence="1">Cell membrane</location>
        <topology evidence="1">Single-pass membrane protein</topology>
    </subcellularLocation>
</comment>
<keyword evidence="7 11" id="KW-0472">Membrane</keyword>
<dbReference type="GO" id="GO:0005886">
    <property type="term" value="C:plasma membrane"/>
    <property type="evidence" value="ECO:0007669"/>
    <property type="project" value="UniProtKB-SubCell"/>
</dbReference>
<evidence type="ECO:0000256" key="3">
    <source>
        <dbReference type="ARBA" id="ARBA00022692"/>
    </source>
</evidence>
<proteinExistence type="predicted"/>
<feature type="domain" description="Ig-like" evidence="12">
    <location>
        <begin position="38"/>
        <end position="123"/>
    </location>
</feature>
<evidence type="ECO:0000256" key="5">
    <source>
        <dbReference type="ARBA" id="ARBA00022737"/>
    </source>
</evidence>
<protein>
    <recommendedName>
        <fullName evidence="12">Ig-like domain-containing protein</fullName>
    </recommendedName>
</protein>